<dbReference type="RefSeq" id="XP_065987270.1">
    <property type="nucleotide sequence ID" value="XM_066131180.1"/>
</dbReference>
<dbReference type="KEGG" id="mbrn:90968050"/>
<sequence>MLEIVCRFILDALTLNNTDASTETRAKKDGNSSHISKHKAIKLCKNVLTNTLIGSTQHRLENKQALDTLGQELKEFLAISLWAQWLDMW</sequence>
<proteinExistence type="predicted"/>
<dbReference type="Proteomes" id="UP000510686">
    <property type="component" value="Chromosome 5"/>
</dbReference>
<dbReference type="GeneID" id="90968050"/>
<dbReference type="AlphaFoldDB" id="A0A7D5V1A1"/>
<name>A0A7D5V1A1_9HYPO</name>
<protein>
    <submittedName>
        <fullName evidence="1">Uncharacterized protein</fullName>
    </submittedName>
</protein>
<reference evidence="1 2" key="1">
    <citation type="submission" date="2020-07" db="EMBL/GenBank/DDBJ databases">
        <title>Telomere length de novo assembly of all 7 chromosomes of the fungus, Metarhizium brunneum, using a novel assembly pipeline.</title>
        <authorList>
            <person name="Saud z."/>
            <person name="Kortsinoglou A."/>
            <person name="Kouvelis V.N."/>
            <person name="Butt T.M."/>
        </authorList>
    </citation>
    <scope>NUCLEOTIDE SEQUENCE [LARGE SCALE GENOMIC DNA]</scope>
    <source>
        <strain evidence="1 2">4556</strain>
    </source>
</reference>
<organism evidence="1 2">
    <name type="scientific">Metarhizium brunneum</name>
    <dbReference type="NCBI Taxonomy" id="500148"/>
    <lineage>
        <taxon>Eukaryota</taxon>
        <taxon>Fungi</taxon>
        <taxon>Dikarya</taxon>
        <taxon>Ascomycota</taxon>
        <taxon>Pezizomycotina</taxon>
        <taxon>Sordariomycetes</taxon>
        <taxon>Hypocreomycetidae</taxon>
        <taxon>Hypocreales</taxon>
        <taxon>Clavicipitaceae</taxon>
        <taxon>Metarhizium</taxon>
    </lineage>
</organism>
<dbReference type="EMBL" id="CP058936">
    <property type="protein sequence ID" value="QLI71551.1"/>
    <property type="molecule type" value="Genomic_DNA"/>
</dbReference>
<gene>
    <name evidence="1" type="ORF">G6M90_00g081530</name>
</gene>
<accession>A0A7D5V1A1</accession>
<evidence type="ECO:0000313" key="2">
    <source>
        <dbReference type="Proteomes" id="UP000510686"/>
    </source>
</evidence>
<keyword evidence="2" id="KW-1185">Reference proteome</keyword>
<evidence type="ECO:0000313" key="1">
    <source>
        <dbReference type="EMBL" id="QLI71551.1"/>
    </source>
</evidence>